<dbReference type="EMBL" id="MVGT01002130">
    <property type="protein sequence ID" value="OVA09328.1"/>
    <property type="molecule type" value="Genomic_DNA"/>
</dbReference>
<feature type="transmembrane region" description="Helical" evidence="6">
    <location>
        <begin position="365"/>
        <end position="391"/>
    </location>
</feature>
<dbReference type="GO" id="GO:1990961">
    <property type="term" value="P:xenobiotic detoxification by transmembrane export across the plasma membrane"/>
    <property type="evidence" value="ECO:0007669"/>
    <property type="project" value="InterPro"/>
</dbReference>
<keyword evidence="3 6" id="KW-0812">Transmembrane</keyword>
<comment type="caution">
    <text evidence="7">The sequence shown here is derived from an EMBL/GenBank/DDBJ whole genome shotgun (WGS) entry which is preliminary data.</text>
</comment>
<gene>
    <name evidence="7" type="ORF">BVC80_8823g3</name>
</gene>
<dbReference type="InterPro" id="IPR002528">
    <property type="entry name" value="MATE_fam"/>
</dbReference>
<dbReference type="Proteomes" id="UP000195402">
    <property type="component" value="Unassembled WGS sequence"/>
</dbReference>
<evidence type="ECO:0000256" key="2">
    <source>
        <dbReference type="ARBA" id="ARBA00010199"/>
    </source>
</evidence>
<proteinExistence type="inferred from homology"/>
<dbReference type="PANTHER" id="PTHR11206">
    <property type="entry name" value="MULTIDRUG RESISTANCE PROTEIN"/>
    <property type="match status" value="1"/>
</dbReference>
<dbReference type="InParanoid" id="A0A200QFN7"/>
<keyword evidence="4 6" id="KW-1133">Transmembrane helix</keyword>
<evidence type="ECO:0000256" key="6">
    <source>
        <dbReference type="RuleBase" id="RU004914"/>
    </source>
</evidence>
<comment type="subcellular location">
    <subcellularLocation>
        <location evidence="1">Membrane</location>
        <topology evidence="1">Multi-pass membrane protein</topology>
    </subcellularLocation>
</comment>
<keyword evidence="8" id="KW-1185">Reference proteome</keyword>
<dbReference type="GO" id="GO:0015297">
    <property type="term" value="F:antiporter activity"/>
    <property type="evidence" value="ECO:0007669"/>
    <property type="project" value="InterPro"/>
</dbReference>
<feature type="transmembrane region" description="Helical" evidence="6">
    <location>
        <begin position="397"/>
        <end position="418"/>
    </location>
</feature>
<reference evidence="7 8" key="1">
    <citation type="journal article" date="2017" name="Mol. Plant">
        <title>The Genome of Medicinal Plant Macleaya cordata Provides New Insights into Benzylisoquinoline Alkaloids Metabolism.</title>
        <authorList>
            <person name="Liu X."/>
            <person name="Liu Y."/>
            <person name="Huang P."/>
            <person name="Ma Y."/>
            <person name="Qing Z."/>
            <person name="Tang Q."/>
            <person name="Cao H."/>
            <person name="Cheng P."/>
            <person name="Zheng Y."/>
            <person name="Yuan Z."/>
            <person name="Zhou Y."/>
            <person name="Liu J."/>
            <person name="Tang Z."/>
            <person name="Zhuo Y."/>
            <person name="Zhang Y."/>
            <person name="Yu L."/>
            <person name="Huang J."/>
            <person name="Yang P."/>
            <person name="Peng Q."/>
            <person name="Zhang J."/>
            <person name="Jiang W."/>
            <person name="Zhang Z."/>
            <person name="Lin K."/>
            <person name="Ro D.K."/>
            <person name="Chen X."/>
            <person name="Xiong X."/>
            <person name="Shang Y."/>
            <person name="Huang S."/>
            <person name="Zeng J."/>
        </authorList>
    </citation>
    <scope>NUCLEOTIDE SEQUENCE [LARGE SCALE GENOMIC DNA]</scope>
    <source>
        <strain evidence="8">cv. BLH2017</strain>
        <tissue evidence="7">Root</tissue>
    </source>
</reference>
<dbReference type="OrthoDB" id="2126698at2759"/>
<dbReference type="OMA" id="EIYPWTI"/>
<evidence type="ECO:0000256" key="5">
    <source>
        <dbReference type="ARBA" id="ARBA00023136"/>
    </source>
</evidence>
<feature type="transmembrane region" description="Helical" evidence="6">
    <location>
        <begin position="279"/>
        <end position="301"/>
    </location>
</feature>
<dbReference type="InterPro" id="IPR045069">
    <property type="entry name" value="MATE_euk"/>
</dbReference>
<dbReference type="Pfam" id="PF01554">
    <property type="entry name" value="MatE"/>
    <property type="match status" value="2"/>
</dbReference>
<sequence>MESRRSRTSNLLLEDKLLLSNSIGRSSSEDDQININRLSCWIEESIKLWKIAFPTIITRVTSFGVLVVTQSFMGHIGEIELASYSLMQIFLLRFANGILLGMASALETFCGQAFGARQYQMMGIYLQRLLGEGEELSIVAGKISKWSIPILYYFVFDFTLQMYLQAQVKNMIVGWLSAAAFVLHVILSWLFVIKLNLGIPGAMGAMLISTLSTVMGLFIYVCGGWCPDTWTGLSKSAFSELLPVVKLSLSSGVMLCVELWYNAILVLLAGYLRNAEISIAAFSICLNILGWQFMIFLGFSTAACVRVSNELGAGNVKAAKFSIKVIMSTSASLGVVFWILTLVFGNSISYLFSGSSEVEKAVSSLSVLLAFSVLLNSVQPVLSGVAIGAGWQTMVAYVNIACYYIIGIPIGLLLAYVAHLEAQGIWIGMICGVALQTLVLTYFTWKTDWDAQVEAASARLNTFLTAYQESDDNMNHA</sequence>
<accession>A0A200QFN7</accession>
<evidence type="ECO:0000313" key="7">
    <source>
        <dbReference type="EMBL" id="OVA09328.1"/>
    </source>
</evidence>
<name>A0A200QFN7_MACCD</name>
<dbReference type="CDD" id="cd13132">
    <property type="entry name" value="MATE_eukaryotic"/>
    <property type="match status" value="1"/>
</dbReference>
<evidence type="ECO:0000256" key="3">
    <source>
        <dbReference type="ARBA" id="ARBA00022692"/>
    </source>
</evidence>
<evidence type="ECO:0000256" key="4">
    <source>
        <dbReference type="ARBA" id="ARBA00022989"/>
    </source>
</evidence>
<evidence type="ECO:0000256" key="1">
    <source>
        <dbReference type="ARBA" id="ARBA00004141"/>
    </source>
</evidence>
<evidence type="ECO:0000313" key="8">
    <source>
        <dbReference type="Proteomes" id="UP000195402"/>
    </source>
</evidence>
<organism evidence="7 8">
    <name type="scientific">Macleaya cordata</name>
    <name type="common">Five-seeded plume-poppy</name>
    <name type="synonym">Bocconia cordata</name>
    <dbReference type="NCBI Taxonomy" id="56857"/>
    <lineage>
        <taxon>Eukaryota</taxon>
        <taxon>Viridiplantae</taxon>
        <taxon>Streptophyta</taxon>
        <taxon>Embryophyta</taxon>
        <taxon>Tracheophyta</taxon>
        <taxon>Spermatophyta</taxon>
        <taxon>Magnoliopsida</taxon>
        <taxon>Ranunculales</taxon>
        <taxon>Papaveraceae</taxon>
        <taxon>Papaveroideae</taxon>
        <taxon>Macleaya</taxon>
    </lineage>
</organism>
<feature type="transmembrane region" description="Helical" evidence="6">
    <location>
        <begin position="172"/>
        <end position="193"/>
    </location>
</feature>
<feature type="transmembrane region" description="Helical" evidence="6">
    <location>
        <begin position="425"/>
        <end position="445"/>
    </location>
</feature>
<dbReference type="NCBIfam" id="TIGR00797">
    <property type="entry name" value="matE"/>
    <property type="match status" value="1"/>
</dbReference>
<protein>
    <recommendedName>
        <fullName evidence="6">Protein DETOXIFICATION</fullName>
    </recommendedName>
    <alternativeName>
        <fullName evidence="6">Multidrug and toxic compound extrusion protein</fullName>
    </alternativeName>
</protein>
<feature type="transmembrane region" description="Helical" evidence="6">
    <location>
        <begin position="321"/>
        <end position="344"/>
    </location>
</feature>
<dbReference type="GO" id="GO:0016020">
    <property type="term" value="C:membrane"/>
    <property type="evidence" value="ECO:0007669"/>
    <property type="project" value="UniProtKB-SubCell"/>
</dbReference>
<feature type="transmembrane region" description="Helical" evidence="6">
    <location>
        <begin position="247"/>
        <end position="272"/>
    </location>
</feature>
<feature type="transmembrane region" description="Helical" evidence="6">
    <location>
        <begin position="205"/>
        <end position="227"/>
    </location>
</feature>
<comment type="similarity">
    <text evidence="2 6">Belongs to the multi antimicrobial extrusion (MATE) (TC 2.A.66.1) family.</text>
</comment>
<keyword evidence="5 6" id="KW-0472">Membrane</keyword>
<comment type="caution">
    <text evidence="6">Lacks conserved residue(s) required for the propagation of feature annotation.</text>
</comment>
<dbReference type="AlphaFoldDB" id="A0A200QFN7"/>
<dbReference type="GO" id="GO:0042910">
    <property type="term" value="F:xenobiotic transmembrane transporter activity"/>
    <property type="evidence" value="ECO:0007669"/>
    <property type="project" value="InterPro"/>
</dbReference>